<gene>
    <name evidence="11" type="ORF">BDV29DRAFT_171468</name>
</gene>
<dbReference type="GO" id="GO:0008289">
    <property type="term" value="F:lipid binding"/>
    <property type="evidence" value="ECO:0007669"/>
    <property type="project" value="UniProtKB-KW"/>
</dbReference>
<name>A0A5N5X537_9EURO</name>
<dbReference type="InterPro" id="IPR021054">
    <property type="entry name" value="Cell_wall_mannoprotein_1"/>
</dbReference>
<reference evidence="11 12" key="1">
    <citation type="submission" date="2019-04" db="EMBL/GenBank/DDBJ databases">
        <title>Friends and foes A comparative genomics study of 23 Aspergillus species from section Flavi.</title>
        <authorList>
            <consortium name="DOE Joint Genome Institute"/>
            <person name="Kjaerbolling I."/>
            <person name="Vesth T."/>
            <person name="Frisvad J.C."/>
            <person name="Nybo J.L."/>
            <person name="Theobald S."/>
            <person name="Kildgaard S."/>
            <person name="Isbrandt T."/>
            <person name="Kuo A."/>
            <person name="Sato A."/>
            <person name="Lyhne E.K."/>
            <person name="Kogle M.E."/>
            <person name="Wiebenga A."/>
            <person name="Kun R.S."/>
            <person name="Lubbers R.J."/>
            <person name="Makela M.R."/>
            <person name="Barry K."/>
            <person name="Chovatia M."/>
            <person name="Clum A."/>
            <person name="Daum C."/>
            <person name="Haridas S."/>
            <person name="He G."/>
            <person name="LaButti K."/>
            <person name="Lipzen A."/>
            <person name="Mondo S."/>
            <person name="Riley R."/>
            <person name="Salamov A."/>
            <person name="Simmons B.A."/>
            <person name="Magnuson J.K."/>
            <person name="Henrissat B."/>
            <person name="Mortensen U.H."/>
            <person name="Larsen T.O."/>
            <person name="Devries R.P."/>
            <person name="Grigoriev I.V."/>
            <person name="Machida M."/>
            <person name="Baker S.E."/>
            <person name="Andersen M.R."/>
        </authorList>
    </citation>
    <scope>NUCLEOTIDE SEQUENCE [LARGE SCALE GENOMIC DNA]</scope>
    <source>
        <strain evidence="11 12">CBS 151.66</strain>
    </source>
</reference>
<accession>A0A5N5X537</accession>
<evidence type="ECO:0000256" key="8">
    <source>
        <dbReference type="ARBA" id="ARBA00071527"/>
    </source>
</evidence>
<evidence type="ECO:0000256" key="3">
    <source>
        <dbReference type="ARBA" id="ARBA00022525"/>
    </source>
</evidence>
<dbReference type="GO" id="GO:0009277">
    <property type="term" value="C:fungal-type cell wall"/>
    <property type="evidence" value="ECO:0007669"/>
    <property type="project" value="UniProtKB-ARBA"/>
</dbReference>
<keyword evidence="5" id="KW-0446">Lipid-binding</keyword>
<comment type="similarity">
    <text evidence="7">Belongs to the cell wall mannoprotein 1 family.</text>
</comment>
<comment type="function">
    <text evidence="6">Constitutive protein of the cell wall. Antigen target of host humoral immune response.</text>
</comment>
<dbReference type="Gene3D" id="1.20.1280.140">
    <property type="match status" value="1"/>
</dbReference>
<evidence type="ECO:0000256" key="9">
    <source>
        <dbReference type="SAM" id="MobiDB-lite"/>
    </source>
</evidence>
<dbReference type="PANTHER" id="PTHR38123">
    <property type="entry name" value="CELL WALL SERINE-THREONINE-RICH GALACTOMANNOPROTEIN MP1 (AFU_ORTHOLOGUE AFUA_4G03240)"/>
    <property type="match status" value="1"/>
</dbReference>
<organism evidence="11 12">
    <name type="scientific">Aspergillus leporis</name>
    <dbReference type="NCBI Taxonomy" id="41062"/>
    <lineage>
        <taxon>Eukaryota</taxon>
        <taxon>Fungi</taxon>
        <taxon>Dikarya</taxon>
        <taxon>Ascomycota</taxon>
        <taxon>Pezizomycotina</taxon>
        <taxon>Eurotiomycetes</taxon>
        <taxon>Eurotiomycetidae</taxon>
        <taxon>Eurotiales</taxon>
        <taxon>Aspergillaceae</taxon>
        <taxon>Aspergillus</taxon>
        <taxon>Aspergillus subgen. Circumdati</taxon>
    </lineage>
</organism>
<evidence type="ECO:0000313" key="11">
    <source>
        <dbReference type="EMBL" id="KAB8075766.1"/>
    </source>
</evidence>
<keyword evidence="3" id="KW-0964">Secreted</keyword>
<evidence type="ECO:0000313" key="12">
    <source>
        <dbReference type="Proteomes" id="UP000326565"/>
    </source>
</evidence>
<evidence type="ECO:0000256" key="5">
    <source>
        <dbReference type="ARBA" id="ARBA00023121"/>
    </source>
</evidence>
<keyword evidence="4 10" id="KW-0732">Signal</keyword>
<dbReference type="AlphaFoldDB" id="A0A5N5X537"/>
<dbReference type="Pfam" id="PF12296">
    <property type="entry name" value="HsbA"/>
    <property type="match status" value="1"/>
</dbReference>
<dbReference type="FunFam" id="1.20.1280.140:FF:000001">
    <property type="entry name" value="Cell wall serine-threonine-rich galactomannoprotein Mp1"/>
    <property type="match status" value="1"/>
</dbReference>
<feature type="region of interest" description="Disordered" evidence="9">
    <location>
        <begin position="181"/>
        <end position="224"/>
    </location>
</feature>
<protein>
    <recommendedName>
        <fullName evidence="8">Cell wall mannoprotein 1</fullName>
    </recommendedName>
</protein>
<feature type="chain" id="PRO_5025053947" description="Cell wall mannoprotein 1" evidence="10">
    <location>
        <begin position="18"/>
        <end position="224"/>
    </location>
</feature>
<evidence type="ECO:0000256" key="4">
    <source>
        <dbReference type="ARBA" id="ARBA00022729"/>
    </source>
</evidence>
<feature type="signal peptide" evidence="10">
    <location>
        <begin position="1"/>
        <end position="17"/>
    </location>
</feature>
<evidence type="ECO:0000256" key="7">
    <source>
        <dbReference type="ARBA" id="ARBA00060953"/>
    </source>
</evidence>
<dbReference type="Proteomes" id="UP000326565">
    <property type="component" value="Unassembled WGS sequence"/>
</dbReference>
<keyword evidence="2" id="KW-0134">Cell wall</keyword>
<dbReference type="PANTHER" id="PTHR38123:SF6">
    <property type="entry name" value="CELL WALL SERINE-THREONINE-RICH GALACTOMANNOPROTEIN MP1 (AFU_ORTHOLOGUE AFUA_4G03240)"/>
    <property type="match status" value="1"/>
</dbReference>
<proteinExistence type="inferred from homology"/>
<evidence type="ECO:0000256" key="1">
    <source>
        <dbReference type="ARBA" id="ARBA00004191"/>
    </source>
</evidence>
<dbReference type="EMBL" id="ML732190">
    <property type="protein sequence ID" value="KAB8075766.1"/>
    <property type="molecule type" value="Genomic_DNA"/>
</dbReference>
<feature type="compositionally biased region" description="Low complexity" evidence="9">
    <location>
        <begin position="181"/>
        <end position="208"/>
    </location>
</feature>
<keyword evidence="12" id="KW-1185">Reference proteome</keyword>
<evidence type="ECO:0000256" key="2">
    <source>
        <dbReference type="ARBA" id="ARBA00022512"/>
    </source>
</evidence>
<comment type="subcellular location">
    <subcellularLocation>
        <location evidence="1">Secreted</location>
        <location evidence="1">Cell wall</location>
    </subcellularLocation>
</comment>
<dbReference type="OrthoDB" id="2422134at2759"/>
<sequence length="224" mass="22046">MKFSSILALGLASGALAAPTKVAHEPSIVERDLASVTNVLSGINTKVETLDSAIKGFSGGNTDSVVSASTDLVSAIKSGTETVKSSDALSSGDALGLPGPVQNLAKKIDTTIEDLISKKSQIVAAGAGAKTYKQVQDQYSAAKDLADTITSKVPDSLQGIAGQLSGGITAAIQKGLDAYKDASTSTGATSPTTSADSSAASSKPSSAPAAPPKPAAPVVGACAA</sequence>
<evidence type="ECO:0000256" key="6">
    <source>
        <dbReference type="ARBA" id="ARBA00056563"/>
    </source>
</evidence>
<dbReference type="GO" id="GO:0005576">
    <property type="term" value="C:extracellular region"/>
    <property type="evidence" value="ECO:0007669"/>
    <property type="project" value="TreeGrafter"/>
</dbReference>
<evidence type="ECO:0000256" key="10">
    <source>
        <dbReference type="SAM" id="SignalP"/>
    </source>
</evidence>